<feature type="domain" description="Macro" evidence="10">
    <location>
        <begin position="91"/>
        <end position="291"/>
    </location>
</feature>
<dbReference type="InterPro" id="IPR026590">
    <property type="entry name" value="Ssirtuin_cat_dom"/>
</dbReference>
<dbReference type="Gene3D" id="3.40.220.10">
    <property type="entry name" value="Leucine Aminopeptidase, subunit E, domain 1"/>
    <property type="match status" value="1"/>
</dbReference>
<evidence type="ECO:0000259" key="9">
    <source>
        <dbReference type="PROSITE" id="PS50305"/>
    </source>
</evidence>
<dbReference type="InterPro" id="IPR002589">
    <property type="entry name" value="Macro_dom"/>
</dbReference>
<dbReference type="SUPFAM" id="SSF52949">
    <property type="entry name" value="Macro domain-like"/>
    <property type="match status" value="1"/>
</dbReference>
<dbReference type="VEuPathDB" id="FungiDB:CH63R_05224"/>
<dbReference type="KEGG" id="chig:CH63R_05224"/>
<keyword evidence="5" id="KW-0520">NAD</keyword>
<evidence type="ECO:0000256" key="4">
    <source>
        <dbReference type="ARBA" id="ARBA00022833"/>
    </source>
</evidence>
<sequence>MTSLKHVLVHLLDESDSRSRAEDDDRHHHQHIKDQLDDLEPSSHLRLLQQLLCVRQPEPPLPEQISSEIDSVLQQLASHRLLTQAGTIQPTLTIRRENGRDTRIALWKGDITTLSGVTAITNAANGQGLGCFQPSHRCIDNVIHSWAGPRLRHECHAVMASRARDIAPGEAIVTGGYCLPASHVVHTVGPQLQRGSKPTGVQTRQLAQCYRGVLDAVEPLPATPDGRKIVAFCGISTGLFAYPARDAAAVAVDAVADWFADNKDTSITDVVFNTFTEEDHAIYREVLASSSHILFARAGTGISPSPLAAEAHRQPLSSSTSSSPPPLVHSDSLERAKQWLRSADAVIVSAGAGLSASDGLDYTSPALFARHFPGFLKYGLRTLYSVFGFDGWPNEQVRWGYYFTHLAMVRSWPKSRMYHTLISWLEKFGDDAHVRTSNADGLFIANGLSPERLSTPQGSYSVFQCLANCRPDATVLSAPLVDDAQASLDPVTQVITDPSKVPFCGFCGSKMSICVRAGHWFNESPFQDGEKRWKGFRRDVVGDRKKTTVILELGVGMSTPGVLRWPNEDLVMRSDGCVKLVRVGLGPETAVPWSLEEDGLATSIDGDISTAVMELLGESEI</sequence>
<dbReference type="Gene3D" id="3.40.50.1220">
    <property type="entry name" value="TPP-binding domain"/>
    <property type="match status" value="1"/>
</dbReference>
<dbReference type="PROSITE" id="PS51154">
    <property type="entry name" value="MACRO"/>
    <property type="match status" value="1"/>
</dbReference>
<accession>A0A1B7YLY6</accession>
<keyword evidence="6" id="KW-0326">Glycosidase</keyword>
<dbReference type="PANTHER" id="PTHR11106">
    <property type="entry name" value="GANGLIOSIDE INDUCED DIFFERENTIATION ASSOCIATED PROTEIN 2-RELATED"/>
    <property type="match status" value="1"/>
</dbReference>
<comment type="caution">
    <text evidence="7">Lacks conserved residue(s) required for the propagation of feature annotation.</text>
</comment>
<evidence type="ECO:0000256" key="8">
    <source>
        <dbReference type="SAM" id="MobiDB-lite"/>
    </source>
</evidence>
<evidence type="ECO:0000256" key="5">
    <source>
        <dbReference type="ARBA" id="ARBA00023027"/>
    </source>
</evidence>
<evidence type="ECO:0000256" key="7">
    <source>
        <dbReference type="PROSITE-ProRule" id="PRU00236"/>
    </source>
</evidence>
<evidence type="ECO:0000256" key="2">
    <source>
        <dbReference type="ARBA" id="ARBA00022723"/>
    </source>
</evidence>
<evidence type="ECO:0000256" key="1">
    <source>
        <dbReference type="ARBA" id="ARBA00001947"/>
    </source>
</evidence>
<comment type="cofactor">
    <cofactor evidence="1">
        <name>Zn(2+)</name>
        <dbReference type="ChEBI" id="CHEBI:29105"/>
    </cofactor>
</comment>
<dbReference type="OrthoDB" id="6077599at2759"/>
<keyword evidence="4" id="KW-0862">Zinc</keyword>
<dbReference type="GO" id="GO:0016798">
    <property type="term" value="F:hydrolase activity, acting on glycosyl bonds"/>
    <property type="evidence" value="ECO:0007669"/>
    <property type="project" value="UniProtKB-KW"/>
</dbReference>
<name>A0A1B7YLY6_COLHI</name>
<protein>
    <submittedName>
        <fullName evidence="11">Appr-1-p processing domain-containing protein</fullName>
    </submittedName>
</protein>
<dbReference type="InterPro" id="IPR029035">
    <property type="entry name" value="DHS-like_NAD/FAD-binding_dom"/>
</dbReference>
<dbReference type="Pfam" id="PF01661">
    <property type="entry name" value="Macro"/>
    <property type="match status" value="1"/>
</dbReference>
<keyword evidence="12" id="KW-1185">Reference proteome</keyword>
<proteinExistence type="predicted"/>
<organism evidence="11 12">
    <name type="scientific">Colletotrichum higginsianum (strain IMI 349063)</name>
    <name type="common">Crucifer anthracnose fungus</name>
    <dbReference type="NCBI Taxonomy" id="759273"/>
    <lineage>
        <taxon>Eukaryota</taxon>
        <taxon>Fungi</taxon>
        <taxon>Dikarya</taxon>
        <taxon>Ascomycota</taxon>
        <taxon>Pezizomycotina</taxon>
        <taxon>Sordariomycetes</taxon>
        <taxon>Hypocreomycetidae</taxon>
        <taxon>Glomerellales</taxon>
        <taxon>Glomerellaceae</taxon>
        <taxon>Colletotrichum</taxon>
        <taxon>Colletotrichum destructivum species complex</taxon>
    </lineage>
</organism>
<dbReference type="PANTHER" id="PTHR11106:SF121">
    <property type="entry name" value="ADP-RIBOSE 1''-PHOSPHATE PHOSPHATASE"/>
    <property type="match status" value="1"/>
</dbReference>
<dbReference type="GeneID" id="28864306"/>
<dbReference type="GO" id="GO:0046872">
    <property type="term" value="F:metal ion binding"/>
    <property type="evidence" value="ECO:0007669"/>
    <property type="project" value="UniProtKB-KW"/>
</dbReference>
<dbReference type="InterPro" id="IPR043472">
    <property type="entry name" value="Macro_dom-like"/>
</dbReference>
<evidence type="ECO:0000313" key="11">
    <source>
        <dbReference type="EMBL" id="OBR12928.1"/>
    </source>
</evidence>
<evidence type="ECO:0000256" key="3">
    <source>
        <dbReference type="ARBA" id="ARBA00022801"/>
    </source>
</evidence>
<evidence type="ECO:0000256" key="6">
    <source>
        <dbReference type="ARBA" id="ARBA00023295"/>
    </source>
</evidence>
<dbReference type="RefSeq" id="XP_018161445.1">
    <property type="nucleotide sequence ID" value="XM_018300199.1"/>
</dbReference>
<dbReference type="SUPFAM" id="SSF52467">
    <property type="entry name" value="DHS-like NAD/FAD-binding domain"/>
    <property type="match status" value="1"/>
</dbReference>
<keyword evidence="2" id="KW-0479">Metal-binding</keyword>
<keyword evidence="3" id="KW-0378">Hydrolase</keyword>
<feature type="region of interest" description="Disordered" evidence="8">
    <location>
        <begin position="309"/>
        <end position="330"/>
    </location>
</feature>
<comment type="caution">
    <text evidence="11">The sequence shown here is derived from an EMBL/GenBank/DDBJ whole genome shotgun (WGS) entry which is preliminary data.</text>
</comment>
<evidence type="ECO:0000313" key="12">
    <source>
        <dbReference type="Proteomes" id="UP000092177"/>
    </source>
</evidence>
<reference evidence="12" key="1">
    <citation type="journal article" date="2017" name="BMC Genomics">
        <title>Gapless genome assembly of Colletotrichum higginsianum reveals chromosome structure and association of transposable elements with secondary metabolite gene clusters.</title>
        <authorList>
            <person name="Dallery J.-F."/>
            <person name="Lapalu N."/>
            <person name="Zampounis A."/>
            <person name="Pigne S."/>
            <person name="Luyten I."/>
            <person name="Amselem J."/>
            <person name="Wittenberg A.H.J."/>
            <person name="Zhou S."/>
            <person name="de Queiroz M.V."/>
            <person name="Robin G.P."/>
            <person name="Auger A."/>
            <person name="Hainaut M."/>
            <person name="Henrissat B."/>
            <person name="Kim K.-T."/>
            <person name="Lee Y.-H."/>
            <person name="Lespinet O."/>
            <person name="Schwartz D.C."/>
            <person name="Thon M.R."/>
            <person name="O'Connell R.J."/>
        </authorList>
    </citation>
    <scope>NUCLEOTIDE SEQUENCE [LARGE SCALE GENOMIC DNA]</scope>
    <source>
        <strain evidence="12">IMI 349063</strain>
    </source>
</reference>
<dbReference type="PROSITE" id="PS50305">
    <property type="entry name" value="SIRTUIN"/>
    <property type="match status" value="1"/>
</dbReference>
<evidence type="ECO:0000259" key="10">
    <source>
        <dbReference type="PROSITE" id="PS51154"/>
    </source>
</evidence>
<gene>
    <name evidence="11" type="ORF">CH63R_05224</name>
</gene>
<dbReference type="SMART" id="SM00506">
    <property type="entry name" value="A1pp"/>
    <property type="match status" value="1"/>
</dbReference>
<dbReference type="EMBL" id="LTAN01000003">
    <property type="protein sequence ID" value="OBR12928.1"/>
    <property type="molecule type" value="Genomic_DNA"/>
</dbReference>
<dbReference type="AlphaFoldDB" id="A0A1B7YLY6"/>
<feature type="domain" description="Deacetylase sirtuin-type" evidence="9">
    <location>
        <begin position="326"/>
        <end position="619"/>
    </location>
</feature>
<dbReference type="Proteomes" id="UP000092177">
    <property type="component" value="Chromosome 3"/>
</dbReference>